<name>G7Y7Q0_CLOSI</name>
<sequence length="266" mass="29467">MAVGVTRNMDQYKACEPTSKRPWYPVVNGLRRSADMIQLVGLQTDYSLVPVVTALAAEEWNTEKAIPACLVDMWHQMNPETTFTKTYVVGTRLLHESRYRTLSQMRRLRPDDINQTFMRIGLSGIRNNRYSNEDTLAYNNENISLILLVSADQPLHIMNMTVTDASYKTNAEKAAIGCLFIAFFIFCGVAIFLFITLCCKCSETVMGILVSVAGGFACVFAIVAFASFHKPLIDLKAVVPNVGEWLFGSIVAGVTVILTALTMAVS</sequence>
<reference key="2">
    <citation type="submission" date="2011-10" db="EMBL/GenBank/DDBJ databases">
        <title>The genome and transcriptome sequence of Clonorchis sinensis provide insights into the carcinogenic liver fluke.</title>
        <authorList>
            <person name="Wang X."/>
            <person name="Huang Y."/>
            <person name="Chen W."/>
            <person name="Liu H."/>
            <person name="Guo L."/>
            <person name="Chen Y."/>
            <person name="Luo F."/>
            <person name="Zhou W."/>
            <person name="Sun J."/>
            <person name="Mao Q."/>
            <person name="Liang P."/>
            <person name="Zhou C."/>
            <person name="Tian Y."/>
            <person name="Men J."/>
            <person name="Lv X."/>
            <person name="Huang L."/>
            <person name="Zhou J."/>
            <person name="Hu Y."/>
            <person name="Li R."/>
            <person name="Zhang F."/>
            <person name="Lei H."/>
            <person name="Li X."/>
            <person name="Hu X."/>
            <person name="Liang C."/>
            <person name="Xu J."/>
            <person name="Wu Z."/>
            <person name="Yu X."/>
        </authorList>
    </citation>
    <scope>NUCLEOTIDE SEQUENCE</scope>
    <source>
        <strain>Henan</strain>
    </source>
</reference>
<evidence type="ECO:0000313" key="2">
    <source>
        <dbReference type="EMBL" id="GAA48985.1"/>
    </source>
</evidence>
<evidence type="ECO:0000313" key="3">
    <source>
        <dbReference type="Proteomes" id="UP000008909"/>
    </source>
</evidence>
<organism evidence="2 3">
    <name type="scientific">Clonorchis sinensis</name>
    <name type="common">Chinese liver fluke</name>
    <dbReference type="NCBI Taxonomy" id="79923"/>
    <lineage>
        <taxon>Eukaryota</taxon>
        <taxon>Metazoa</taxon>
        <taxon>Spiralia</taxon>
        <taxon>Lophotrochozoa</taxon>
        <taxon>Platyhelminthes</taxon>
        <taxon>Trematoda</taxon>
        <taxon>Digenea</taxon>
        <taxon>Opisthorchiida</taxon>
        <taxon>Opisthorchiata</taxon>
        <taxon>Opisthorchiidae</taxon>
        <taxon>Clonorchis</taxon>
    </lineage>
</organism>
<dbReference type="EMBL" id="DF142922">
    <property type="protein sequence ID" value="GAA48985.1"/>
    <property type="molecule type" value="Genomic_DNA"/>
</dbReference>
<feature type="transmembrane region" description="Helical" evidence="1">
    <location>
        <begin position="245"/>
        <end position="265"/>
    </location>
</feature>
<dbReference type="Proteomes" id="UP000008909">
    <property type="component" value="Unassembled WGS sequence"/>
</dbReference>
<keyword evidence="1" id="KW-1133">Transmembrane helix</keyword>
<feature type="transmembrane region" description="Helical" evidence="1">
    <location>
        <begin position="205"/>
        <end position="225"/>
    </location>
</feature>
<evidence type="ECO:0000256" key="1">
    <source>
        <dbReference type="SAM" id="Phobius"/>
    </source>
</evidence>
<dbReference type="AlphaFoldDB" id="G7Y7Q0"/>
<accession>G7Y7Q0</accession>
<feature type="transmembrane region" description="Helical" evidence="1">
    <location>
        <begin position="174"/>
        <end position="198"/>
    </location>
</feature>
<keyword evidence="3" id="KW-1185">Reference proteome</keyword>
<gene>
    <name evidence="2" type="ORF">CLF_102342</name>
</gene>
<keyword evidence="1" id="KW-0472">Membrane</keyword>
<proteinExistence type="predicted"/>
<reference evidence="2" key="1">
    <citation type="journal article" date="2011" name="Genome Biol.">
        <title>The draft genome of the carcinogenic human liver fluke Clonorchis sinensis.</title>
        <authorList>
            <person name="Wang X."/>
            <person name="Chen W."/>
            <person name="Huang Y."/>
            <person name="Sun J."/>
            <person name="Men J."/>
            <person name="Liu H."/>
            <person name="Luo F."/>
            <person name="Guo L."/>
            <person name="Lv X."/>
            <person name="Deng C."/>
            <person name="Zhou C."/>
            <person name="Fan Y."/>
            <person name="Li X."/>
            <person name="Huang L."/>
            <person name="Hu Y."/>
            <person name="Liang C."/>
            <person name="Hu X."/>
            <person name="Xu J."/>
            <person name="Yu X."/>
        </authorList>
    </citation>
    <scope>NUCLEOTIDE SEQUENCE [LARGE SCALE GENOMIC DNA]</scope>
    <source>
        <strain evidence="2">Henan</strain>
    </source>
</reference>
<protein>
    <submittedName>
        <fullName evidence="2">Uncharacterized protein</fullName>
    </submittedName>
</protein>
<keyword evidence="1" id="KW-0812">Transmembrane</keyword>